<dbReference type="PANTHER" id="PTHR37610:SF55">
    <property type="entry name" value="RETROTRANSPOSON COPIA-LIKE N-TERMINAL DOMAIN-CONTAINING PROTEIN"/>
    <property type="match status" value="1"/>
</dbReference>
<keyword evidence="5" id="KW-1185">Reference proteome</keyword>
<protein>
    <recommendedName>
        <fullName evidence="6">Retrotransposon Copia-like N-terminal domain-containing protein</fullName>
    </recommendedName>
</protein>
<name>A0AAV2G0E6_9ROSI</name>
<dbReference type="InterPro" id="IPR029472">
    <property type="entry name" value="Copia-like_N"/>
</dbReference>
<evidence type="ECO:0000313" key="5">
    <source>
        <dbReference type="Proteomes" id="UP001497516"/>
    </source>
</evidence>
<proteinExistence type="predicted"/>
<evidence type="ECO:0000259" key="3">
    <source>
        <dbReference type="Pfam" id="PF14244"/>
    </source>
</evidence>
<evidence type="ECO:0008006" key="6">
    <source>
        <dbReference type="Google" id="ProtNLM"/>
    </source>
</evidence>
<gene>
    <name evidence="4" type="ORF">LTRI10_LOCUS43970</name>
</gene>
<accession>A0AAV2G0E6</accession>
<dbReference type="AlphaFoldDB" id="A0AAV2G0E6"/>
<reference evidence="4 5" key="1">
    <citation type="submission" date="2024-04" db="EMBL/GenBank/DDBJ databases">
        <authorList>
            <person name="Fracassetti M."/>
        </authorList>
    </citation>
    <scope>NUCLEOTIDE SEQUENCE [LARGE SCALE GENOMIC DNA]</scope>
</reference>
<dbReference type="Proteomes" id="UP001497516">
    <property type="component" value="Chromosome 7"/>
</dbReference>
<dbReference type="Pfam" id="PF03732">
    <property type="entry name" value="Retrotrans_gag"/>
    <property type="match status" value="1"/>
</dbReference>
<feature type="domain" description="Retrotransposon gag" evidence="2">
    <location>
        <begin position="106"/>
        <end position="195"/>
    </location>
</feature>
<dbReference type="InterPro" id="IPR005162">
    <property type="entry name" value="Retrotrans_gag_dom"/>
</dbReference>
<feature type="region of interest" description="Disordered" evidence="1">
    <location>
        <begin position="288"/>
        <end position="308"/>
    </location>
</feature>
<feature type="domain" description="Retrotransposon Copia-like N-terminal" evidence="3">
    <location>
        <begin position="22"/>
        <end position="66"/>
    </location>
</feature>
<dbReference type="EMBL" id="OZ034820">
    <property type="protein sequence ID" value="CAL1404084.1"/>
    <property type="molecule type" value="Genomic_DNA"/>
</dbReference>
<evidence type="ECO:0000259" key="2">
    <source>
        <dbReference type="Pfam" id="PF03732"/>
    </source>
</evidence>
<dbReference type="Pfam" id="PF14244">
    <property type="entry name" value="Retrotran_gag_3"/>
    <property type="match status" value="1"/>
</dbReference>
<sequence length="308" mass="34412">MANPLPLPANLDPNHPHYLNQNENPALVLVSTLLHGGNYQSWARSMRMALLAKNKVAFVNGDAPRPGDADPLLPAWERANLMVLGWLYCSLEPTIAQSILWLDSAREVWLDLQERFGQANLVRISDLHEEIYGFKQGNLTVTEYYTRFKVLWDEFFALRPLPGCTCTPRCRCGAFTRLRGYVEADQIIRFLRGLRDSFGPIRSQILQLDPLPPINRVFAQVVQQERESRHGASLVPTVQPPMAFAAPSSSAQGGRYTQEGASSSGCHLDLSINPPIHLIQSMNPPIQSTNPIQFPSTCETSNSSYSAW</sequence>
<evidence type="ECO:0000313" key="4">
    <source>
        <dbReference type="EMBL" id="CAL1404084.1"/>
    </source>
</evidence>
<organism evidence="4 5">
    <name type="scientific">Linum trigynum</name>
    <dbReference type="NCBI Taxonomy" id="586398"/>
    <lineage>
        <taxon>Eukaryota</taxon>
        <taxon>Viridiplantae</taxon>
        <taxon>Streptophyta</taxon>
        <taxon>Embryophyta</taxon>
        <taxon>Tracheophyta</taxon>
        <taxon>Spermatophyta</taxon>
        <taxon>Magnoliopsida</taxon>
        <taxon>eudicotyledons</taxon>
        <taxon>Gunneridae</taxon>
        <taxon>Pentapetalae</taxon>
        <taxon>rosids</taxon>
        <taxon>fabids</taxon>
        <taxon>Malpighiales</taxon>
        <taxon>Linaceae</taxon>
        <taxon>Linum</taxon>
    </lineage>
</organism>
<evidence type="ECO:0000256" key="1">
    <source>
        <dbReference type="SAM" id="MobiDB-lite"/>
    </source>
</evidence>
<dbReference type="PANTHER" id="PTHR37610">
    <property type="entry name" value="CCHC-TYPE DOMAIN-CONTAINING PROTEIN"/>
    <property type="match status" value="1"/>
</dbReference>